<evidence type="ECO:0000259" key="2">
    <source>
        <dbReference type="PROSITE" id="PS51898"/>
    </source>
</evidence>
<protein>
    <submittedName>
        <fullName evidence="3">Integrase</fullName>
    </submittedName>
</protein>
<dbReference type="Pfam" id="PF00589">
    <property type="entry name" value="Phage_integrase"/>
    <property type="match status" value="1"/>
</dbReference>
<proteinExistence type="predicted"/>
<evidence type="ECO:0000313" key="3">
    <source>
        <dbReference type="EMBL" id="PTN79186.1"/>
    </source>
</evidence>
<evidence type="ECO:0000256" key="1">
    <source>
        <dbReference type="ARBA" id="ARBA00023172"/>
    </source>
</evidence>
<accession>A0A855UKW6</accession>
<dbReference type="InterPro" id="IPR002104">
    <property type="entry name" value="Integrase_catalytic"/>
</dbReference>
<dbReference type="RefSeq" id="WP_108095667.1">
    <property type="nucleotide sequence ID" value="NZ_CP174859.1"/>
</dbReference>
<dbReference type="InterPro" id="IPR013762">
    <property type="entry name" value="Integrase-like_cat_sf"/>
</dbReference>
<name>A0A855UKW6_ENTFL</name>
<dbReference type="GO" id="GO:0015074">
    <property type="term" value="P:DNA integration"/>
    <property type="evidence" value="ECO:0007669"/>
    <property type="project" value="InterPro"/>
</dbReference>
<dbReference type="InterPro" id="IPR011010">
    <property type="entry name" value="DNA_brk_join_enz"/>
</dbReference>
<dbReference type="Proteomes" id="UP000244140">
    <property type="component" value="Unassembled WGS sequence"/>
</dbReference>
<evidence type="ECO:0000313" key="4">
    <source>
        <dbReference type="Proteomes" id="UP000244140"/>
    </source>
</evidence>
<dbReference type="SUPFAM" id="SSF56349">
    <property type="entry name" value="DNA breaking-rejoining enzymes"/>
    <property type="match status" value="1"/>
</dbReference>
<dbReference type="AlphaFoldDB" id="A0A855UKW6"/>
<reference evidence="3 4" key="1">
    <citation type="submission" date="2018-04" db="EMBL/GenBank/DDBJ databases">
        <authorList>
            <person name="Van Tyne D."/>
        </authorList>
    </citation>
    <scope>NUCLEOTIDE SEQUENCE [LARGE SCALE GENOMIC DNA]</scope>
    <source>
        <strain evidence="3 4">B2535</strain>
    </source>
</reference>
<dbReference type="PROSITE" id="PS51898">
    <property type="entry name" value="TYR_RECOMBINASE"/>
    <property type="match status" value="1"/>
</dbReference>
<comment type="caution">
    <text evidence="3">The sequence shown here is derived from an EMBL/GenBank/DDBJ whole genome shotgun (WGS) entry which is preliminary data.</text>
</comment>
<dbReference type="GO" id="GO:0003677">
    <property type="term" value="F:DNA binding"/>
    <property type="evidence" value="ECO:0007669"/>
    <property type="project" value="InterPro"/>
</dbReference>
<keyword evidence="1" id="KW-0233">DNA recombination</keyword>
<sequence length="206" mass="23950">MQAIQQDYNNKHLTFQDFVLFTLTLNLGDRKSESYALQWKHVDLQNGTILLVQSKDKLGNLTPTKGRKNTKFQLPSSLIELLMKWKKEQAQELLQLGIKQNAEQFLFTYIDRKGNVNVPVHIDYLNYRINSVKRRHKHLINTSSHKLRHTFSTLAYEGGATMEQISRALTHSDTKTTEVYVNTPNIVDLSTYEKFEQRLAEAKNIK</sequence>
<dbReference type="Gene3D" id="1.10.443.10">
    <property type="entry name" value="Intergrase catalytic core"/>
    <property type="match status" value="1"/>
</dbReference>
<dbReference type="InterPro" id="IPR050090">
    <property type="entry name" value="Tyrosine_recombinase_XerCD"/>
</dbReference>
<dbReference type="GO" id="GO:0006310">
    <property type="term" value="P:DNA recombination"/>
    <property type="evidence" value="ECO:0007669"/>
    <property type="project" value="UniProtKB-KW"/>
</dbReference>
<organism evidence="3 4">
    <name type="scientific">Enterococcus faecalis</name>
    <name type="common">Streptococcus faecalis</name>
    <dbReference type="NCBI Taxonomy" id="1351"/>
    <lineage>
        <taxon>Bacteria</taxon>
        <taxon>Bacillati</taxon>
        <taxon>Bacillota</taxon>
        <taxon>Bacilli</taxon>
        <taxon>Lactobacillales</taxon>
        <taxon>Enterococcaceae</taxon>
        <taxon>Enterococcus</taxon>
    </lineage>
</organism>
<gene>
    <name evidence="3" type="ORF">DAI13_15985</name>
</gene>
<dbReference type="PANTHER" id="PTHR30349:SF64">
    <property type="entry name" value="PROPHAGE INTEGRASE INTD-RELATED"/>
    <property type="match status" value="1"/>
</dbReference>
<dbReference type="PANTHER" id="PTHR30349">
    <property type="entry name" value="PHAGE INTEGRASE-RELATED"/>
    <property type="match status" value="1"/>
</dbReference>
<feature type="domain" description="Tyr recombinase" evidence="2">
    <location>
        <begin position="1"/>
        <end position="193"/>
    </location>
</feature>
<dbReference type="EMBL" id="PZZH01000001">
    <property type="protein sequence ID" value="PTN79186.1"/>
    <property type="molecule type" value="Genomic_DNA"/>
</dbReference>